<organism evidence="1 2">
    <name type="scientific">Gymnopilus junonius</name>
    <name type="common">Spectacular rustgill mushroom</name>
    <name type="synonym">Gymnopilus spectabilis subsp. junonius</name>
    <dbReference type="NCBI Taxonomy" id="109634"/>
    <lineage>
        <taxon>Eukaryota</taxon>
        <taxon>Fungi</taxon>
        <taxon>Dikarya</taxon>
        <taxon>Basidiomycota</taxon>
        <taxon>Agaricomycotina</taxon>
        <taxon>Agaricomycetes</taxon>
        <taxon>Agaricomycetidae</taxon>
        <taxon>Agaricales</taxon>
        <taxon>Agaricineae</taxon>
        <taxon>Hymenogastraceae</taxon>
        <taxon>Gymnopilus</taxon>
    </lineage>
</organism>
<evidence type="ECO:0000313" key="2">
    <source>
        <dbReference type="Proteomes" id="UP000724874"/>
    </source>
</evidence>
<reference evidence="1" key="1">
    <citation type="submission" date="2020-11" db="EMBL/GenBank/DDBJ databases">
        <authorList>
            <consortium name="DOE Joint Genome Institute"/>
            <person name="Ahrendt S."/>
            <person name="Riley R."/>
            <person name="Andreopoulos W."/>
            <person name="LaButti K."/>
            <person name="Pangilinan J."/>
            <person name="Ruiz-duenas F.J."/>
            <person name="Barrasa J.M."/>
            <person name="Sanchez-Garcia M."/>
            <person name="Camarero S."/>
            <person name="Miyauchi S."/>
            <person name="Serrano A."/>
            <person name="Linde D."/>
            <person name="Babiker R."/>
            <person name="Drula E."/>
            <person name="Ayuso-Fernandez I."/>
            <person name="Pacheco R."/>
            <person name="Padilla G."/>
            <person name="Ferreira P."/>
            <person name="Barriuso J."/>
            <person name="Kellner H."/>
            <person name="Castanera R."/>
            <person name="Alfaro M."/>
            <person name="Ramirez L."/>
            <person name="Pisabarro A.G."/>
            <person name="Kuo A."/>
            <person name="Tritt A."/>
            <person name="Lipzen A."/>
            <person name="He G."/>
            <person name="Yan M."/>
            <person name="Ng V."/>
            <person name="Cullen D."/>
            <person name="Martin F."/>
            <person name="Rosso M.-N."/>
            <person name="Henrissat B."/>
            <person name="Hibbett D."/>
            <person name="Martinez A.T."/>
            <person name="Grigoriev I.V."/>
        </authorList>
    </citation>
    <scope>NUCLEOTIDE SEQUENCE</scope>
    <source>
        <strain evidence="1">AH 44721</strain>
    </source>
</reference>
<proteinExistence type="predicted"/>
<accession>A0A9P5NF04</accession>
<comment type="caution">
    <text evidence="1">The sequence shown here is derived from an EMBL/GenBank/DDBJ whole genome shotgun (WGS) entry which is preliminary data.</text>
</comment>
<sequence>MSNFHLVVQLVLQTGDWFTSLGNYQLFTGKESNITIISSTRSATIRRTAIIFQDFFGETNQIIWIVDHGAKSIPDTIQRVILPFLRLSTLEGIAHRGTLFIPMVIYISLIELIGVTDSINVFPHSIVLKNTEMTNKVTHWVSAKVQIWNGELTILSEPIKIQERRKSVGGIKWWKLECL</sequence>
<dbReference type="AlphaFoldDB" id="A0A9P5NF04"/>
<name>A0A9P5NF04_GYMJU</name>
<keyword evidence="2" id="KW-1185">Reference proteome</keyword>
<dbReference type="EMBL" id="JADNYJ010000148">
    <property type="protein sequence ID" value="KAF8879541.1"/>
    <property type="molecule type" value="Genomic_DNA"/>
</dbReference>
<evidence type="ECO:0000313" key="1">
    <source>
        <dbReference type="EMBL" id="KAF8879541.1"/>
    </source>
</evidence>
<gene>
    <name evidence="1" type="ORF">CPB84DRAFT_1828413</name>
</gene>
<dbReference type="Proteomes" id="UP000724874">
    <property type="component" value="Unassembled WGS sequence"/>
</dbReference>
<protein>
    <submittedName>
        <fullName evidence="1">Uncharacterized protein</fullName>
    </submittedName>
</protein>